<dbReference type="PANTHER" id="PTHR30336:SF4">
    <property type="entry name" value="ENVELOPE BIOGENESIS FACTOR ELYC"/>
    <property type="match status" value="1"/>
</dbReference>
<dbReference type="InterPro" id="IPR003848">
    <property type="entry name" value="DUF218"/>
</dbReference>
<dbReference type="CDD" id="cd06259">
    <property type="entry name" value="YdcF-like"/>
    <property type="match status" value="1"/>
</dbReference>
<gene>
    <name evidence="3" type="ORF">GCM10023185_27760</name>
</gene>
<name>A0ABP8IJZ5_9BACT</name>
<protein>
    <submittedName>
        <fullName evidence="3">YdcF family protein</fullName>
    </submittedName>
</protein>
<dbReference type="InterPro" id="IPR051599">
    <property type="entry name" value="Cell_Envelope_Assoc"/>
</dbReference>
<keyword evidence="1" id="KW-0812">Transmembrane</keyword>
<dbReference type="Pfam" id="PF02698">
    <property type="entry name" value="DUF218"/>
    <property type="match status" value="1"/>
</dbReference>
<keyword evidence="1" id="KW-0472">Membrane</keyword>
<evidence type="ECO:0000313" key="3">
    <source>
        <dbReference type="EMBL" id="GAA4360973.1"/>
    </source>
</evidence>
<dbReference type="Proteomes" id="UP001501153">
    <property type="component" value="Unassembled WGS sequence"/>
</dbReference>
<sequence length="256" mass="29102">MGMFFLLSKLLYYLIMPALWLVLLLLLAWRSRVPRRQQRWLRAAAILALVGTNPGLSNEAMRAWEIPPVKLSQLPAQADAAVLLTGVAEDKLPHDRVYLGRGADRLTHTLWLYRAGRVKRILITGGSGSLLETARTEARELDILLRMSGVPKEHILLEENSRNTRENALFTKALLAQYPEIKSLVLVASAFHHRRALGCFQRLGLHPVPFPADYRSERRKPTPDYWIIPSPNALVQWSLLLHEVLGWSMYKVLGYA</sequence>
<keyword evidence="4" id="KW-1185">Reference proteome</keyword>
<dbReference type="InterPro" id="IPR014729">
    <property type="entry name" value="Rossmann-like_a/b/a_fold"/>
</dbReference>
<dbReference type="EMBL" id="BAABGZ010000056">
    <property type="protein sequence ID" value="GAA4360973.1"/>
    <property type="molecule type" value="Genomic_DNA"/>
</dbReference>
<keyword evidence="1" id="KW-1133">Transmembrane helix</keyword>
<proteinExistence type="predicted"/>
<dbReference type="Gene3D" id="3.40.50.620">
    <property type="entry name" value="HUPs"/>
    <property type="match status" value="1"/>
</dbReference>
<organism evidence="3 4">
    <name type="scientific">Hymenobacter saemangeumensis</name>
    <dbReference type="NCBI Taxonomy" id="1084522"/>
    <lineage>
        <taxon>Bacteria</taxon>
        <taxon>Pseudomonadati</taxon>
        <taxon>Bacteroidota</taxon>
        <taxon>Cytophagia</taxon>
        <taxon>Cytophagales</taxon>
        <taxon>Hymenobacteraceae</taxon>
        <taxon>Hymenobacter</taxon>
    </lineage>
</organism>
<dbReference type="PANTHER" id="PTHR30336">
    <property type="entry name" value="INNER MEMBRANE PROTEIN, PROBABLE PERMEASE"/>
    <property type="match status" value="1"/>
</dbReference>
<feature type="domain" description="DUF218" evidence="2">
    <location>
        <begin position="97"/>
        <end position="246"/>
    </location>
</feature>
<evidence type="ECO:0000313" key="4">
    <source>
        <dbReference type="Proteomes" id="UP001501153"/>
    </source>
</evidence>
<reference evidence="4" key="1">
    <citation type="journal article" date="2019" name="Int. J. Syst. Evol. Microbiol.">
        <title>The Global Catalogue of Microorganisms (GCM) 10K type strain sequencing project: providing services to taxonomists for standard genome sequencing and annotation.</title>
        <authorList>
            <consortium name="The Broad Institute Genomics Platform"/>
            <consortium name="The Broad Institute Genome Sequencing Center for Infectious Disease"/>
            <person name="Wu L."/>
            <person name="Ma J."/>
        </authorList>
    </citation>
    <scope>NUCLEOTIDE SEQUENCE [LARGE SCALE GENOMIC DNA]</scope>
    <source>
        <strain evidence="4">JCM 17923</strain>
    </source>
</reference>
<comment type="caution">
    <text evidence="3">The sequence shown here is derived from an EMBL/GenBank/DDBJ whole genome shotgun (WGS) entry which is preliminary data.</text>
</comment>
<feature type="transmembrane region" description="Helical" evidence="1">
    <location>
        <begin position="12"/>
        <end position="29"/>
    </location>
</feature>
<evidence type="ECO:0000259" key="2">
    <source>
        <dbReference type="Pfam" id="PF02698"/>
    </source>
</evidence>
<accession>A0ABP8IJZ5</accession>
<evidence type="ECO:0000256" key="1">
    <source>
        <dbReference type="SAM" id="Phobius"/>
    </source>
</evidence>